<dbReference type="KEGG" id="vg:14181839"/>
<sequence length="235" mass="27360">MGDFTKMEITSRMFVSDTPCKRGHDPIRYKRTNACVFCARIRNRYRNMIGRCHDPKHHKYEDYGARGITVCQRWRESFEDWYEDIGQHLVGTDLSMDRKNNDEGYYPGNVRIATPGMQNRNQRRSVLITYDGITKNATDWATELGMKPHTISAGFKRGVPVEELLFNVKVCEVSRGHIEIQRGGRRMCLAAWCRLLKYSIRTVEDRVYKFGWSYAQALGFAPRKGKLRPPPTKKD</sequence>
<dbReference type="GeneID" id="14181839"/>
<reference evidence="1 2" key="1">
    <citation type="journal article" date="2012" name="J. Virol.">
        <title>Genome Sequence of Temperate Vibrio parahaemolyticus Bacteriophage vB_VpaS_MAR10.</title>
        <authorList>
            <person name="Alanis Villa A."/>
            <person name="Kropinski A.M."/>
            <person name="Abbasifar R."/>
            <person name="Abbasifar A."/>
            <person name="Griffiths M.W."/>
        </authorList>
    </citation>
    <scope>NUCLEOTIDE SEQUENCE [LARGE SCALE GENOMIC DNA]</scope>
</reference>
<evidence type="ECO:0000313" key="1">
    <source>
        <dbReference type="EMBL" id="AFV81233.1"/>
    </source>
</evidence>
<dbReference type="OrthoDB" id="8611at10239"/>
<proteinExistence type="predicted"/>
<dbReference type="EMBL" id="JX556418">
    <property type="protein sequence ID" value="AFV81233.1"/>
    <property type="molecule type" value="Genomic_DNA"/>
</dbReference>
<accession>K7R9B0</accession>
<protein>
    <submittedName>
        <fullName evidence="1">Uncharacterized protein</fullName>
    </submittedName>
</protein>
<keyword evidence="2" id="KW-1185">Reference proteome</keyword>
<organism evidence="1 2">
    <name type="scientific">Vibrio phage vB_VpaS_MAR10</name>
    <dbReference type="NCBI Taxonomy" id="1229755"/>
    <lineage>
        <taxon>Viruses</taxon>
        <taxon>Duplodnaviria</taxon>
        <taxon>Heunggongvirae</taxon>
        <taxon>Uroviricota</taxon>
        <taxon>Caudoviricetes</taxon>
        <taxon>Mardecavirus</taxon>
        <taxon>Mardecavirus MAR10</taxon>
    </lineage>
</organism>
<evidence type="ECO:0000313" key="2">
    <source>
        <dbReference type="Proteomes" id="UP000009398"/>
    </source>
</evidence>
<dbReference type="Proteomes" id="UP000009398">
    <property type="component" value="Segment"/>
</dbReference>
<dbReference type="RefSeq" id="YP_007111847.1">
    <property type="nucleotide sequence ID" value="NC_019713.1"/>
</dbReference>
<name>K7R9B0_9CAUD</name>
<gene>
    <name evidence="1" type="ORF">MAR10_001</name>
</gene>